<reference evidence="3 4" key="1">
    <citation type="submission" date="2024-10" db="EMBL/GenBank/DDBJ databases">
        <title>Updated reference genomes for cyclostephanoid diatoms.</title>
        <authorList>
            <person name="Roberts W.R."/>
            <person name="Alverson A.J."/>
        </authorList>
    </citation>
    <scope>NUCLEOTIDE SEQUENCE [LARGE SCALE GENOMIC DNA]</scope>
    <source>
        <strain evidence="3 4">AJA228-03</strain>
    </source>
</reference>
<proteinExistence type="predicted"/>
<comment type="caution">
    <text evidence="3">The sequence shown here is derived from an EMBL/GenBank/DDBJ whole genome shotgun (WGS) entry which is preliminary data.</text>
</comment>
<protein>
    <submittedName>
        <fullName evidence="3">Uncharacterized protein</fullName>
    </submittedName>
</protein>
<evidence type="ECO:0000256" key="2">
    <source>
        <dbReference type="SAM" id="Phobius"/>
    </source>
</evidence>
<name>A0ABD3SD34_9STRA</name>
<keyword evidence="2" id="KW-1133">Transmembrane helix</keyword>
<keyword evidence="1" id="KW-0175">Coiled coil</keyword>
<evidence type="ECO:0000313" key="4">
    <source>
        <dbReference type="Proteomes" id="UP001530377"/>
    </source>
</evidence>
<keyword evidence="4" id="KW-1185">Reference proteome</keyword>
<dbReference type="EMBL" id="JALLPB020000066">
    <property type="protein sequence ID" value="KAL3822434.1"/>
    <property type="molecule type" value="Genomic_DNA"/>
</dbReference>
<sequence length="216" mass="23509">MVNAANINTGNRSAPNPSSFGHSFLDYSIVGCGALILLLVILLLDAYEYVTVPGASMLRGGGLGKTVGSDIVMSARDQGAAMEAMDASATKEDLDKAKRDVDAAKATLAKVHAEIEEIVSKTEDNMKEEKTTKAEKNGENPTKVIETPEEIKKEEAKKEEIVEAIVEKELGIDKWCGTCIWNNYTTCDNRKNWLMSRYGISEAVAKEGVAEFCIKK</sequence>
<keyword evidence="2" id="KW-0472">Membrane</keyword>
<evidence type="ECO:0000256" key="1">
    <source>
        <dbReference type="SAM" id="Coils"/>
    </source>
</evidence>
<gene>
    <name evidence="3" type="ORF">ACHAXA_007441</name>
</gene>
<dbReference type="Proteomes" id="UP001530377">
    <property type="component" value="Unassembled WGS sequence"/>
</dbReference>
<accession>A0ABD3SD34</accession>
<organism evidence="3 4">
    <name type="scientific">Cyclostephanos tholiformis</name>
    <dbReference type="NCBI Taxonomy" id="382380"/>
    <lineage>
        <taxon>Eukaryota</taxon>
        <taxon>Sar</taxon>
        <taxon>Stramenopiles</taxon>
        <taxon>Ochrophyta</taxon>
        <taxon>Bacillariophyta</taxon>
        <taxon>Coscinodiscophyceae</taxon>
        <taxon>Thalassiosirophycidae</taxon>
        <taxon>Stephanodiscales</taxon>
        <taxon>Stephanodiscaceae</taxon>
        <taxon>Cyclostephanos</taxon>
    </lineage>
</organism>
<keyword evidence="2" id="KW-0812">Transmembrane</keyword>
<feature type="coiled-coil region" evidence="1">
    <location>
        <begin position="87"/>
        <end position="114"/>
    </location>
</feature>
<feature type="transmembrane region" description="Helical" evidence="2">
    <location>
        <begin position="27"/>
        <end position="47"/>
    </location>
</feature>
<dbReference type="AlphaFoldDB" id="A0ABD3SD34"/>
<evidence type="ECO:0000313" key="3">
    <source>
        <dbReference type="EMBL" id="KAL3822434.1"/>
    </source>
</evidence>